<organism evidence="2 3">
    <name type="scientific">Candidatus Nitrosymbiomonas proteolyticus</name>
    <dbReference type="NCBI Taxonomy" id="2608984"/>
    <lineage>
        <taxon>Bacteria</taxon>
        <taxon>Bacillati</taxon>
        <taxon>Armatimonadota</taxon>
        <taxon>Armatimonadota incertae sedis</taxon>
        <taxon>Candidatus Nitrosymbiomonas</taxon>
    </lineage>
</organism>
<gene>
    <name evidence="2" type="ORF">NPRO_12460</name>
</gene>
<evidence type="ECO:0000313" key="2">
    <source>
        <dbReference type="EMBL" id="BBO23651.1"/>
    </source>
</evidence>
<dbReference type="Gene3D" id="2.60.40.4070">
    <property type="match status" value="1"/>
</dbReference>
<accession>A0A809S9H8</accession>
<dbReference type="Proteomes" id="UP000662873">
    <property type="component" value="Chromosome"/>
</dbReference>
<protein>
    <recommendedName>
        <fullName evidence="4">FlgD Ig-like domain-containing protein</fullName>
    </recommendedName>
</protein>
<sequence>MPSDSQSYEKRPLQSQMQGPPNRKQRLKVATMRAAIARVLGVAAVGAVASALSFAQGDWGFQCVDPENETPRTTDHAATGVGNDLMISAMGVSGSVTYGGQNGPCYAPNAVTNNLAGRFGFQVGFLGSVQDQNPADPQNSGFRDDLMALTVGMPTDPSGSYCYATTTKNETRTLWGSAGFSLLFTGASNRYYYAESTLDNVFVQLKIDVVADATRMQWRLTNLDTETANLGLWFGASMGMLTVADFITDLNGANQSHSNLGTLTRGFTSKPGYVYLPVGRPPRTDQRYTRALDPANFPTMIDFVFGQTANYGLRIETGASPSTTDPISGQSDATEASEFVLGKQTFLMGGPGGDPTFSDVTLPDTTFLQSAGFIQKYAELPVPANGSRTIVQYVRSTWGEANYALPYAAVVDAPRLVANDPNDPAELRPNPMTIRVYVDNVGGYALVNQEIPLNDVKITLTLPPGLSMAPGDTAQKTITVVQPYAIEFVDFSVVSDGIINGSLPYSVKIEPIPGPTKVISGNIQVATAPRLDVLADANLVTFPWQFQDTSLENILGLNNPTDFQAYRWDPQLSGYIPATNAERGKSLWLVSNSNQGSVVLGGSPQIPGDIATGAPLIQLHSGWNLIGNPYPYAVPLGQLVGVSAANPQFSYTFAELVAQGVLSGAVVFWDNNTQDYTFVQGSDAVLQANRGYWMFVNTLQDVTISYPSVYALGLPGSFRGGESWSQSDKQWRLQLSVRSESSLDAQNFVGVARTEAEARLNRIYEPPTSPVHDVNLAVEEIIDGSPARLAQTLTTGQARKTWKLMATAQTAGQFTLTWPNLTTVPKNVRFRITDVATGETRDLRQTSGYTFVMNDAGTREFRLEMSPGAASRAVIGNVVVNRDGRDAISPFVINYSLSSEATTTVRILSGSGREVFTVSRGRADSAGENSVTWMLRDNANRLVAPGSYRVEILAETDGGDRVRKVIPINVVR</sequence>
<feature type="region of interest" description="Disordered" evidence="1">
    <location>
        <begin position="1"/>
        <end position="24"/>
    </location>
</feature>
<name>A0A809S9H8_9BACT</name>
<evidence type="ECO:0000313" key="3">
    <source>
        <dbReference type="Proteomes" id="UP000662873"/>
    </source>
</evidence>
<proteinExistence type="predicted"/>
<dbReference type="EMBL" id="AP021858">
    <property type="protein sequence ID" value="BBO23651.1"/>
    <property type="molecule type" value="Genomic_DNA"/>
</dbReference>
<dbReference type="KEGG" id="npy:NPRO_12460"/>
<reference evidence="2" key="1">
    <citation type="journal article" name="DNA Res.">
        <title>The physiological potential of anammox bacteria as revealed by their core genome structure.</title>
        <authorList>
            <person name="Okubo T."/>
            <person name="Toyoda A."/>
            <person name="Fukuhara K."/>
            <person name="Uchiyama I."/>
            <person name="Harigaya Y."/>
            <person name="Kuroiwa M."/>
            <person name="Suzuki T."/>
            <person name="Murakami Y."/>
            <person name="Suwa Y."/>
            <person name="Takami H."/>
        </authorList>
    </citation>
    <scope>NUCLEOTIDE SEQUENCE</scope>
    <source>
        <strain evidence="2">317325-2</strain>
    </source>
</reference>
<evidence type="ECO:0008006" key="4">
    <source>
        <dbReference type="Google" id="ProtNLM"/>
    </source>
</evidence>
<evidence type="ECO:0000256" key="1">
    <source>
        <dbReference type="SAM" id="MobiDB-lite"/>
    </source>
</evidence>
<dbReference type="AlphaFoldDB" id="A0A809S9H8"/>